<dbReference type="GO" id="GO:0005509">
    <property type="term" value="F:calcium ion binding"/>
    <property type="evidence" value="ECO:0007669"/>
    <property type="project" value="InterPro"/>
</dbReference>
<dbReference type="InterPro" id="IPR013783">
    <property type="entry name" value="Ig-like_fold"/>
</dbReference>
<name>X1R817_9ZZZZ</name>
<evidence type="ECO:0008006" key="3">
    <source>
        <dbReference type="Google" id="ProtNLM"/>
    </source>
</evidence>
<reference evidence="2" key="1">
    <citation type="journal article" date="2014" name="Front. Microbiol.">
        <title>High frequency of phylogenetically diverse reductive dehalogenase-homologous genes in deep subseafloor sedimentary metagenomes.</title>
        <authorList>
            <person name="Kawai M."/>
            <person name="Futagami T."/>
            <person name="Toyoda A."/>
            <person name="Takaki Y."/>
            <person name="Nishi S."/>
            <person name="Hori S."/>
            <person name="Arai W."/>
            <person name="Tsubouchi T."/>
            <person name="Morono Y."/>
            <person name="Uchiyama I."/>
            <person name="Ito T."/>
            <person name="Fujiyama A."/>
            <person name="Inagaki F."/>
            <person name="Takami H."/>
        </authorList>
    </citation>
    <scope>NUCLEOTIDE SEQUENCE</scope>
    <source>
        <strain evidence="2">Expedition CK06-06</strain>
    </source>
</reference>
<evidence type="ECO:0000313" key="2">
    <source>
        <dbReference type="EMBL" id="GAI76693.1"/>
    </source>
</evidence>
<dbReference type="GO" id="GO:0016020">
    <property type="term" value="C:membrane"/>
    <property type="evidence" value="ECO:0007669"/>
    <property type="project" value="InterPro"/>
</dbReference>
<dbReference type="SUPFAM" id="SSF49313">
    <property type="entry name" value="Cadherin-like"/>
    <property type="match status" value="1"/>
</dbReference>
<accession>X1R817</accession>
<dbReference type="InterPro" id="IPR013784">
    <property type="entry name" value="Carb-bd-like_fold"/>
</dbReference>
<dbReference type="InterPro" id="IPR015919">
    <property type="entry name" value="Cadherin-like_sf"/>
</dbReference>
<dbReference type="Gene3D" id="2.60.40.1120">
    <property type="entry name" value="Carboxypeptidase-like, regulatory domain"/>
    <property type="match status" value="1"/>
</dbReference>
<feature type="non-terminal residue" evidence="2">
    <location>
        <position position="1"/>
    </location>
</feature>
<dbReference type="EMBL" id="BARW01013149">
    <property type="protein sequence ID" value="GAI76693.1"/>
    <property type="molecule type" value="Genomic_DNA"/>
</dbReference>
<dbReference type="GO" id="GO:0030246">
    <property type="term" value="F:carbohydrate binding"/>
    <property type="evidence" value="ECO:0007669"/>
    <property type="project" value="InterPro"/>
</dbReference>
<dbReference type="Pfam" id="PF05345">
    <property type="entry name" value="He_PIG"/>
    <property type="match status" value="1"/>
</dbReference>
<feature type="region of interest" description="Disordered" evidence="1">
    <location>
        <begin position="68"/>
        <end position="89"/>
    </location>
</feature>
<organism evidence="2">
    <name type="scientific">marine sediment metagenome</name>
    <dbReference type="NCBI Taxonomy" id="412755"/>
    <lineage>
        <taxon>unclassified sequences</taxon>
        <taxon>metagenomes</taxon>
        <taxon>ecological metagenomes</taxon>
    </lineage>
</organism>
<proteinExistence type="predicted"/>
<dbReference type="Gene3D" id="2.60.40.10">
    <property type="entry name" value="Immunoglobulins"/>
    <property type="match status" value="1"/>
</dbReference>
<sequence length="164" mass="17051">PNEDTLTYSAGNLPSGATFTSRTFRWTPDYNQAGAYELTFAVSDGELTDSEDITINVNNVPSYGQISGTVTDADNGGPISGAQVSDGTRSATTYSTGSYTISDVPQGSYTVTASASDYQSSSKTVTVEADEASTANFSLTPVPNQAPVLSPIGDKNIAEGLLLR</sequence>
<dbReference type="AlphaFoldDB" id="X1R817"/>
<gene>
    <name evidence="2" type="ORF">S12H4_24300</name>
</gene>
<protein>
    <recommendedName>
        <fullName evidence="3">Cadherin domain-containing protein</fullName>
    </recommendedName>
</protein>
<dbReference type="SUPFAM" id="SSF49452">
    <property type="entry name" value="Starch-binding domain-like"/>
    <property type="match status" value="1"/>
</dbReference>
<feature type="non-terminal residue" evidence="2">
    <location>
        <position position="164"/>
    </location>
</feature>
<comment type="caution">
    <text evidence="2">The sequence shown here is derived from an EMBL/GenBank/DDBJ whole genome shotgun (WGS) entry which is preliminary data.</text>
</comment>
<evidence type="ECO:0000256" key="1">
    <source>
        <dbReference type="SAM" id="MobiDB-lite"/>
    </source>
</evidence>
<dbReference type="Pfam" id="PF13620">
    <property type="entry name" value="CarboxypepD_reg"/>
    <property type="match status" value="1"/>
</dbReference>